<dbReference type="InterPro" id="IPR051532">
    <property type="entry name" value="Ester_Hydrolysis_Enzymes"/>
</dbReference>
<accession>A0ABW3LHR2</accession>
<gene>
    <name evidence="3" type="ORF">ACFQ3N_00840</name>
</gene>
<dbReference type="RefSeq" id="WP_390358636.1">
    <property type="nucleotide sequence ID" value="NZ_JBHTKJ010000001.1"/>
</dbReference>
<reference evidence="4" key="1">
    <citation type="journal article" date="2019" name="Int. J. Syst. Evol. Microbiol.">
        <title>The Global Catalogue of Microorganisms (GCM) 10K type strain sequencing project: providing services to taxonomists for standard genome sequencing and annotation.</title>
        <authorList>
            <consortium name="The Broad Institute Genomics Platform"/>
            <consortium name="The Broad Institute Genome Sequencing Center for Infectious Disease"/>
            <person name="Wu L."/>
            <person name="Ma J."/>
        </authorList>
    </citation>
    <scope>NUCLEOTIDE SEQUENCE [LARGE SCALE GENOMIC DNA]</scope>
    <source>
        <strain evidence="4">CCUG 56754</strain>
    </source>
</reference>
<name>A0ABW3LHR2_9BACI</name>
<dbReference type="GO" id="GO:0016787">
    <property type="term" value="F:hydrolase activity"/>
    <property type="evidence" value="ECO:0007669"/>
    <property type="project" value="UniProtKB-KW"/>
</dbReference>
<dbReference type="InterPro" id="IPR013830">
    <property type="entry name" value="SGNH_hydro"/>
</dbReference>
<protein>
    <submittedName>
        <fullName evidence="3">SGNH/GDSL hydrolase family protein</fullName>
    </submittedName>
</protein>
<feature type="region of interest" description="Disordered" evidence="1">
    <location>
        <begin position="36"/>
        <end position="71"/>
    </location>
</feature>
<evidence type="ECO:0000259" key="2">
    <source>
        <dbReference type="Pfam" id="PF13472"/>
    </source>
</evidence>
<dbReference type="Proteomes" id="UP001597040">
    <property type="component" value="Unassembled WGS sequence"/>
</dbReference>
<evidence type="ECO:0000313" key="4">
    <source>
        <dbReference type="Proteomes" id="UP001597040"/>
    </source>
</evidence>
<evidence type="ECO:0000313" key="3">
    <source>
        <dbReference type="EMBL" id="MFD1036974.1"/>
    </source>
</evidence>
<keyword evidence="3" id="KW-0378">Hydrolase</keyword>
<keyword evidence="4" id="KW-1185">Reference proteome</keyword>
<dbReference type="PANTHER" id="PTHR30383:SF27">
    <property type="entry name" value="SPORE GERMINATION LIPASE LIPC"/>
    <property type="match status" value="1"/>
</dbReference>
<feature type="domain" description="SGNH hydrolase-type esterase" evidence="2">
    <location>
        <begin position="97"/>
        <end position="287"/>
    </location>
</feature>
<dbReference type="CDD" id="cd04506">
    <property type="entry name" value="SGNH_hydrolase_YpmR_like"/>
    <property type="match status" value="1"/>
</dbReference>
<dbReference type="PANTHER" id="PTHR30383">
    <property type="entry name" value="THIOESTERASE 1/PROTEASE 1/LYSOPHOSPHOLIPASE L1"/>
    <property type="match status" value="1"/>
</dbReference>
<organism evidence="3 4">
    <name type="scientific">Virgibacillus byunsanensis</name>
    <dbReference type="NCBI Taxonomy" id="570945"/>
    <lineage>
        <taxon>Bacteria</taxon>
        <taxon>Bacillati</taxon>
        <taxon>Bacillota</taxon>
        <taxon>Bacilli</taxon>
        <taxon>Bacillales</taxon>
        <taxon>Bacillaceae</taxon>
        <taxon>Virgibacillus</taxon>
    </lineage>
</organism>
<feature type="compositionally biased region" description="Acidic residues" evidence="1">
    <location>
        <begin position="51"/>
        <end position="65"/>
    </location>
</feature>
<dbReference type="Pfam" id="PF13472">
    <property type="entry name" value="Lipase_GDSL_2"/>
    <property type="match status" value="1"/>
</dbReference>
<dbReference type="Gene3D" id="3.40.50.1110">
    <property type="entry name" value="SGNH hydrolase"/>
    <property type="match status" value="1"/>
</dbReference>
<dbReference type="EMBL" id="JBHTKJ010000001">
    <property type="protein sequence ID" value="MFD1036974.1"/>
    <property type="molecule type" value="Genomic_DNA"/>
</dbReference>
<proteinExistence type="predicted"/>
<dbReference type="InterPro" id="IPR036514">
    <property type="entry name" value="SGNH_hydro_sf"/>
</dbReference>
<dbReference type="SUPFAM" id="SSF52266">
    <property type="entry name" value="SGNH hydrolase"/>
    <property type="match status" value="1"/>
</dbReference>
<evidence type="ECO:0000256" key="1">
    <source>
        <dbReference type="SAM" id="MobiDB-lite"/>
    </source>
</evidence>
<sequence>MNKRRLVLAVILLLLGAGIFFIVDIWNEKDQVTIDNPSLQQESEEETHTTEDEDTEEQKIEEDTDNSPLTTQFKDVITEAVQGTIDFFTNKETRVVAIGDSLTQGVGDETGEGGYIGILDNTINKNKQLVRFDNFGKRGNRSDQLLKRIEDPEISTSIAEADIVLLTVGANDIMKVVKENFTNLSFQDFVQERIAYEERLEEIISTVESINGNADVYLLGFYNPFEQYFDDIEELGIIVEDWNRTGEAVASNHENLTFIPTVDLFTNTDENVFAEDKFHPNYNGYQRIAKRVLEYVTQ</sequence>
<comment type="caution">
    <text evidence="3">The sequence shown here is derived from an EMBL/GenBank/DDBJ whole genome shotgun (WGS) entry which is preliminary data.</text>
</comment>